<keyword evidence="4" id="KW-0949">S-adenosyl-L-methionine</keyword>
<dbReference type="Pfam" id="PF00050">
    <property type="entry name" value="Kazal_1"/>
    <property type="match status" value="9"/>
</dbReference>
<evidence type="ECO:0000256" key="4">
    <source>
        <dbReference type="ARBA" id="ARBA00022691"/>
    </source>
</evidence>
<dbReference type="InterPro" id="IPR029063">
    <property type="entry name" value="SAM-dependent_MTases_sf"/>
</dbReference>
<dbReference type="Gene3D" id="3.40.50.150">
    <property type="entry name" value="Vaccinia Virus protein VP39"/>
    <property type="match status" value="1"/>
</dbReference>
<sequence length="842" mass="92990">MLGGFAKISPTDINGSREFIRPFITMGGGETETTRALDCGAGIGRITKRLLLPIFKEVDMVELSQNFLDQAPAFIGEEFSKVKNRFCSGLQDFCPAEGHYNVIWCQWVLGHLKDDDLIKFFQRCQKGLSENGLIFVKENVTTDEREFDSEDSSYTRSLDNLRSLIEKAGLKIILDRKQKGFPKALYNVYMFALRQNGFSYIGTSDDNNDINSIVNVNPYVSYVHRGKCRCTHLYQPVCGVNGITYRNDCVRDLNGVNIAYVGTCITSCPTEYVPVCGVDGQTYYNKCYLKAVGVACAYDGKCVQQCPSEYDIVCGTDGLLYVNDCHRKMNGVGLADMSLCKEKCSLELVPVCGVDGRTYDNDCIRQAAGVQLASAGECPVICTEEYNPVCGVDGITYGNECKRQKAGVQLASTGECPVICTQEYNPVCGVDGITYGNECKRQKAGVQLASTGECPVICTEEYNPVCGVDGITYGNECKRQKAGVQLASTGNVQLSVQKNIIQFVGGVELASPGECKKSCTNDYNPVCGSDGLTYMNQCWLIEEYVFDILILDRRGVDVISQGECPKCPSTMNPVCGADGKTYDNDCWLKEAGISFHHQGECCKGYKPVCGVNNRTFNNECELNLQGIAKQYDGVCITEFPCKFPCEWRNKTFDIYRHERLLYKWKFSSDGETSIVADSSIVLCHQITERFLIIRIPQGDDIDDYSCMTIFYDIGSPVKFQYVSENTGYFTSHTGEFTDLCVICSAIDVEGEGNDGITEAVESGTPATSPPVNSVPCKVPSTCTSPRPDIIPCDTSDIIPRGNCPDTTTESPDTTTEQTTTITEATTTKPTKRHCRKKHRHRK</sequence>
<evidence type="ECO:0000256" key="11">
    <source>
        <dbReference type="SAM" id="MobiDB-lite"/>
    </source>
</evidence>
<feature type="domain" description="Kazal-like" evidence="12">
    <location>
        <begin position="258"/>
        <end position="304"/>
    </location>
</feature>
<reference evidence="13" key="1">
    <citation type="submission" date="2021-03" db="EMBL/GenBank/DDBJ databases">
        <authorList>
            <person name="Bekaert M."/>
        </authorList>
    </citation>
    <scope>NUCLEOTIDE SEQUENCE</scope>
</reference>
<feature type="domain" description="Kazal-like" evidence="12">
    <location>
        <begin position="334"/>
        <end position="363"/>
    </location>
</feature>
<evidence type="ECO:0000256" key="9">
    <source>
        <dbReference type="ARBA" id="ARBA00047885"/>
    </source>
</evidence>
<dbReference type="SMR" id="A0A8S3RCI1"/>
<dbReference type="GO" id="GO:0071885">
    <property type="term" value="F:N-terminal protein N-methyltransferase activity"/>
    <property type="evidence" value="ECO:0007669"/>
    <property type="project" value="UniProtKB-EC"/>
</dbReference>
<feature type="domain" description="Kazal-like" evidence="12">
    <location>
        <begin position="222"/>
        <end position="249"/>
    </location>
</feature>
<keyword evidence="3 13" id="KW-0808">Transferase</keyword>
<dbReference type="EC" id="2.1.1.244" evidence="5"/>
<dbReference type="CDD" id="cd02440">
    <property type="entry name" value="AdoMet_MTases"/>
    <property type="match status" value="1"/>
</dbReference>
<dbReference type="Gene3D" id="3.30.60.30">
    <property type="match status" value="10"/>
</dbReference>
<feature type="domain" description="Kazal-like" evidence="12">
    <location>
        <begin position="518"/>
        <end position="540"/>
    </location>
</feature>
<dbReference type="GO" id="GO:0032259">
    <property type="term" value="P:methylation"/>
    <property type="evidence" value="ECO:0007669"/>
    <property type="project" value="UniProtKB-KW"/>
</dbReference>
<dbReference type="Pfam" id="PF07648">
    <property type="entry name" value="Kazal_2"/>
    <property type="match status" value="1"/>
</dbReference>
<feature type="domain" description="Kazal-like" evidence="12">
    <location>
        <begin position="448"/>
        <end position="517"/>
    </location>
</feature>
<dbReference type="CDD" id="cd00104">
    <property type="entry name" value="KAZAL_FS"/>
    <property type="match status" value="9"/>
</dbReference>
<comment type="catalytic activity">
    <reaction evidence="9">
        <text>N-terminal L-prolyl-L-prolyl-L-lysyl-[protein] + 2 S-adenosyl-L-methionine = N-terminal N,N-dimethyl-L-prolyl-L-prolyl-L-lysyl-[protein] + 2 S-adenosyl-L-homocysteine + 2 H(+)</text>
        <dbReference type="Rhea" id="RHEA:54736"/>
        <dbReference type="Rhea" id="RHEA-COMP:13787"/>
        <dbReference type="Rhea" id="RHEA-COMP:13974"/>
        <dbReference type="ChEBI" id="CHEBI:15378"/>
        <dbReference type="ChEBI" id="CHEBI:57856"/>
        <dbReference type="ChEBI" id="CHEBI:59789"/>
        <dbReference type="ChEBI" id="CHEBI:138059"/>
        <dbReference type="ChEBI" id="CHEBI:138318"/>
        <dbReference type="EC" id="2.1.1.244"/>
    </reaction>
</comment>
<keyword evidence="14" id="KW-1185">Reference proteome</keyword>
<dbReference type="InterPro" id="IPR008576">
    <property type="entry name" value="MeTrfase_NTM1"/>
</dbReference>
<dbReference type="FunFam" id="3.40.50.150:FF:000025">
    <property type="entry name" value="N-terminal Xaa-Pro-Lys N-methyltransferase 1"/>
    <property type="match status" value="1"/>
</dbReference>
<proteinExistence type="inferred from homology"/>
<evidence type="ECO:0000256" key="6">
    <source>
        <dbReference type="ARBA" id="ARBA00039449"/>
    </source>
</evidence>
<dbReference type="SUPFAM" id="SSF100895">
    <property type="entry name" value="Kazal-type serine protease inhibitors"/>
    <property type="match status" value="10"/>
</dbReference>
<name>A0A8S3RCI1_MYTED</name>
<dbReference type="Proteomes" id="UP000683360">
    <property type="component" value="Unassembled WGS sequence"/>
</dbReference>
<evidence type="ECO:0000313" key="14">
    <source>
        <dbReference type="Proteomes" id="UP000683360"/>
    </source>
</evidence>
<organism evidence="13 14">
    <name type="scientific">Mytilus edulis</name>
    <name type="common">Blue mussel</name>
    <dbReference type="NCBI Taxonomy" id="6550"/>
    <lineage>
        <taxon>Eukaryota</taxon>
        <taxon>Metazoa</taxon>
        <taxon>Spiralia</taxon>
        <taxon>Lophotrochozoa</taxon>
        <taxon>Mollusca</taxon>
        <taxon>Bivalvia</taxon>
        <taxon>Autobranchia</taxon>
        <taxon>Pteriomorphia</taxon>
        <taxon>Mytilida</taxon>
        <taxon>Mytiloidea</taxon>
        <taxon>Mytilidae</taxon>
        <taxon>Mytilinae</taxon>
        <taxon>Mytilus</taxon>
    </lineage>
</organism>
<evidence type="ECO:0000256" key="2">
    <source>
        <dbReference type="ARBA" id="ARBA00022603"/>
    </source>
</evidence>
<evidence type="ECO:0000256" key="7">
    <source>
        <dbReference type="ARBA" id="ARBA00043129"/>
    </source>
</evidence>
<feature type="region of interest" description="Disordered" evidence="11">
    <location>
        <begin position="800"/>
        <end position="842"/>
    </location>
</feature>
<dbReference type="PANTHER" id="PTHR12753:SF0">
    <property type="entry name" value="ALPHA N-TERMINAL PROTEIN METHYLTRANSFERASE 1"/>
    <property type="match status" value="1"/>
</dbReference>
<dbReference type="InterPro" id="IPR002350">
    <property type="entry name" value="Kazal_dom"/>
</dbReference>
<feature type="domain" description="Kazal-like" evidence="12">
    <location>
        <begin position="372"/>
        <end position="418"/>
    </location>
</feature>
<dbReference type="GO" id="GO:0005737">
    <property type="term" value="C:cytoplasm"/>
    <property type="evidence" value="ECO:0007669"/>
    <property type="project" value="TreeGrafter"/>
</dbReference>
<comment type="catalytic activity">
    <reaction evidence="8">
        <text>N-terminal L-seryl-L-prolyl-L-lysyl-[protein] + 3 S-adenosyl-L-methionine = N-terminal N,N,N-trimethyl-L-seryl-L-prolyl-L-lysyl-[protein] + 3 S-adenosyl-L-homocysteine + 3 H(+)</text>
        <dbReference type="Rhea" id="RHEA:54724"/>
        <dbReference type="Rhea" id="RHEA-COMP:13789"/>
        <dbReference type="Rhea" id="RHEA-COMP:13973"/>
        <dbReference type="ChEBI" id="CHEBI:15378"/>
        <dbReference type="ChEBI" id="CHEBI:57856"/>
        <dbReference type="ChEBI" id="CHEBI:59789"/>
        <dbReference type="ChEBI" id="CHEBI:138061"/>
        <dbReference type="ChEBI" id="CHEBI:138317"/>
        <dbReference type="EC" id="2.1.1.244"/>
    </reaction>
</comment>
<evidence type="ECO:0000256" key="8">
    <source>
        <dbReference type="ARBA" id="ARBA00047306"/>
    </source>
</evidence>
<comment type="similarity">
    <text evidence="1">Belongs to the methyltransferase superfamily. NTM1 family.</text>
</comment>
<evidence type="ECO:0000256" key="1">
    <source>
        <dbReference type="ARBA" id="ARBA00009059"/>
    </source>
</evidence>
<dbReference type="SMART" id="SM00280">
    <property type="entry name" value="KAZAL"/>
    <property type="match status" value="10"/>
</dbReference>
<evidence type="ECO:0000256" key="5">
    <source>
        <dbReference type="ARBA" id="ARBA00039112"/>
    </source>
</evidence>
<evidence type="ECO:0000313" key="13">
    <source>
        <dbReference type="EMBL" id="CAG2207051.1"/>
    </source>
</evidence>
<dbReference type="AlphaFoldDB" id="A0A8S3RCI1"/>
<feature type="domain" description="Kazal-like" evidence="12">
    <location>
        <begin position="605"/>
        <end position="637"/>
    </location>
</feature>
<dbReference type="SUPFAM" id="SSF53335">
    <property type="entry name" value="S-adenosyl-L-methionine-dependent methyltransferases"/>
    <property type="match status" value="1"/>
</dbReference>
<dbReference type="InterPro" id="IPR036058">
    <property type="entry name" value="Kazal_dom_sf"/>
</dbReference>
<feature type="compositionally biased region" description="Basic residues" evidence="11">
    <location>
        <begin position="829"/>
        <end position="842"/>
    </location>
</feature>
<dbReference type="Pfam" id="PF05891">
    <property type="entry name" value="Methyltransf_PK"/>
    <property type="match status" value="1"/>
</dbReference>
<dbReference type="OrthoDB" id="1298661at2759"/>
<keyword evidence="2 13" id="KW-0489">Methyltransferase</keyword>
<dbReference type="PROSITE" id="PS51465">
    <property type="entry name" value="KAZAL_2"/>
    <property type="match status" value="9"/>
</dbReference>
<evidence type="ECO:0000256" key="3">
    <source>
        <dbReference type="ARBA" id="ARBA00022679"/>
    </source>
</evidence>
<evidence type="ECO:0000259" key="12">
    <source>
        <dbReference type="PROSITE" id="PS51465"/>
    </source>
</evidence>
<comment type="catalytic activity">
    <reaction evidence="10">
        <text>N-terminal L-alanyl-L-prolyl-L-lysyl-[protein] + 3 S-adenosyl-L-methionine = N-terminal N,N,N-trimethyl-L-alanyl-L-prolyl-L-lysyl-[protein] + 3 S-adenosyl-L-homocysteine + 3 H(+)</text>
        <dbReference type="Rhea" id="RHEA:54712"/>
        <dbReference type="Rhea" id="RHEA-COMP:13785"/>
        <dbReference type="Rhea" id="RHEA-COMP:13971"/>
        <dbReference type="ChEBI" id="CHEBI:15378"/>
        <dbReference type="ChEBI" id="CHEBI:57856"/>
        <dbReference type="ChEBI" id="CHEBI:59789"/>
        <dbReference type="ChEBI" id="CHEBI:138057"/>
        <dbReference type="ChEBI" id="CHEBI:138315"/>
        <dbReference type="EC" id="2.1.1.244"/>
    </reaction>
</comment>
<gene>
    <name evidence="13" type="ORF">MEDL_21355</name>
</gene>
<evidence type="ECO:0000256" key="10">
    <source>
        <dbReference type="ARBA" id="ARBA00048167"/>
    </source>
</evidence>
<feature type="compositionally biased region" description="Low complexity" evidence="11">
    <location>
        <begin position="804"/>
        <end position="828"/>
    </location>
</feature>
<protein>
    <recommendedName>
        <fullName evidence="6">Alpha N-terminal protein methyltransferase 1</fullName>
        <ecNumber evidence="5">2.1.1.244</ecNumber>
    </recommendedName>
    <alternativeName>
        <fullName evidence="7">X-Pro-Lys N-terminal protein methyltransferase 1</fullName>
    </alternativeName>
</protein>
<feature type="domain" description="Kazal-like" evidence="12">
    <location>
        <begin position="420"/>
        <end position="440"/>
    </location>
</feature>
<dbReference type="PANTHER" id="PTHR12753">
    <property type="entry name" value="AD-003 - RELATED"/>
    <property type="match status" value="1"/>
</dbReference>
<dbReference type="EMBL" id="CAJPWZ010001069">
    <property type="protein sequence ID" value="CAG2207051.1"/>
    <property type="molecule type" value="Genomic_DNA"/>
</dbReference>
<accession>A0A8S3RCI1</accession>
<comment type="caution">
    <text evidence="13">The sequence shown here is derived from an EMBL/GenBank/DDBJ whole genome shotgun (WGS) entry which is preliminary data.</text>
</comment>
<feature type="domain" description="Kazal-like" evidence="12">
    <location>
        <begin position="558"/>
        <end position="601"/>
    </location>
</feature>